<dbReference type="PANTHER" id="PTHR42831:SF3">
    <property type="entry name" value="1,2-PHENYLACETYL-COA EPOXIDASE, SUBUNIT D-RELATED"/>
    <property type="match status" value="1"/>
</dbReference>
<dbReference type="Proteomes" id="UP001401887">
    <property type="component" value="Unassembled WGS sequence"/>
</dbReference>
<dbReference type="InterPro" id="IPR052339">
    <property type="entry name" value="Fe-S_Maturation_MIP18"/>
</dbReference>
<dbReference type="InterPro" id="IPR034904">
    <property type="entry name" value="FSCA_dom_sf"/>
</dbReference>
<evidence type="ECO:0000256" key="1">
    <source>
        <dbReference type="SAM" id="MobiDB-lite"/>
    </source>
</evidence>
<proteinExistence type="predicted"/>
<evidence type="ECO:0000259" key="3">
    <source>
        <dbReference type="Pfam" id="PF23451"/>
    </source>
</evidence>
<dbReference type="NCBIfam" id="TIGR02159">
    <property type="entry name" value="PA_CoA_Oxy4"/>
    <property type="match status" value="1"/>
</dbReference>
<dbReference type="Gene3D" id="3.30.300.130">
    <property type="entry name" value="Fe-S cluster assembly (FSCA)"/>
    <property type="match status" value="1"/>
</dbReference>
<dbReference type="InterPro" id="IPR011883">
    <property type="entry name" value="PaaD-like"/>
</dbReference>
<dbReference type="Pfam" id="PF23451">
    <property type="entry name" value="Zn_ribbon_PaaD"/>
    <property type="match status" value="1"/>
</dbReference>
<dbReference type="EMBL" id="BAABRP010000012">
    <property type="protein sequence ID" value="GAA5513965.1"/>
    <property type="molecule type" value="Genomic_DNA"/>
</dbReference>
<dbReference type="PANTHER" id="PTHR42831">
    <property type="entry name" value="FE-S PROTEIN MATURATION AUXILIARY FACTOR YITW"/>
    <property type="match status" value="1"/>
</dbReference>
<evidence type="ECO:0000313" key="4">
    <source>
        <dbReference type="EMBL" id="GAA5513965.1"/>
    </source>
</evidence>
<protein>
    <submittedName>
        <fullName evidence="4">1,2-phenylacetyl-CoA epoxidase, subunit D</fullName>
    </submittedName>
</protein>
<name>A0ABP9WBX5_9DEIO</name>
<feature type="region of interest" description="Disordered" evidence="1">
    <location>
        <begin position="1"/>
        <end position="23"/>
    </location>
</feature>
<feature type="domain" description="PaaD zinc beta ribbon" evidence="3">
    <location>
        <begin position="140"/>
        <end position="181"/>
    </location>
</feature>
<feature type="domain" description="MIP18 family-like" evidence="2">
    <location>
        <begin position="28"/>
        <end position="98"/>
    </location>
</feature>
<keyword evidence="5" id="KW-1185">Reference proteome</keyword>
<dbReference type="SUPFAM" id="SSF117916">
    <property type="entry name" value="Fe-S cluster assembly (FSCA) domain-like"/>
    <property type="match status" value="1"/>
</dbReference>
<accession>A0ABP9WBX5</accession>
<organism evidence="4 5">
    <name type="scientific">Deinococcus carri</name>
    <dbReference type="NCBI Taxonomy" id="1211323"/>
    <lineage>
        <taxon>Bacteria</taxon>
        <taxon>Thermotogati</taxon>
        <taxon>Deinococcota</taxon>
        <taxon>Deinococci</taxon>
        <taxon>Deinococcales</taxon>
        <taxon>Deinococcaceae</taxon>
        <taxon>Deinococcus</taxon>
    </lineage>
</organism>
<sequence length="183" mass="19865">MGAEGGRQKAEGQRQEQPSAIRHPPSADEVWAALAHVPDPEIPVVSVTDMGMVRDVTVDGGRVSVTFTPTFSGCPALHVIRDSIGEAVRALGVEDVEVRSTLTPPWTTDWIQPDARERLRRYGIAPPAPAGDSPLITLDPEPTRCPRCGSLNVRMTASFGPTLCKRLYVCESCREPFEGFKSV</sequence>
<evidence type="ECO:0000259" key="2">
    <source>
        <dbReference type="Pfam" id="PF01883"/>
    </source>
</evidence>
<dbReference type="RefSeq" id="WP_345466093.1">
    <property type="nucleotide sequence ID" value="NZ_BAABRP010000012.1"/>
</dbReference>
<evidence type="ECO:0000313" key="5">
    <source>
        <dbReference type="Proteomes" id="UP001401887"/>
    </source>
</evidence>
<reference evidence="4 5" key="1">
    <citation type="submission" date="2024-02" db="EMBL/GenBank/DDBJ databases">
        <title>Deinococcus carri NBRC 110142.</title>
        <authorList>
            <person name="Ichikawa N."/>
            <person name="Katano-Makiyama Y."/>
            <person name="Hidaka K."/>
        </authorList>
    </citation>
    <scope>NUCLEOTIDE SEQUENCE [LARGE SCALE GENOMIC DNA]</scope>
    <source>
        <strain evidence="4 5">NBRC 110142</strain>
    </source>
</reference>
<dbReference type="InterPro" id="IPR002744">
    <property type="entry name" value="MIP18-like"/>
</dbReference>
<dbReference type="InterPro" id="IPR056572">
    <property type="entry name" value="Zn_ribbon_PaaD"/>
</dbReference>
<feature type="compositionally biased region" description="Basic and acidic residues" evidence="1">
    <location>
        <begin position="1"/>
        <end position="14"/>
    </location>
</feature>
<gene>
    <name evidence="4" type="primary">paaD</name>
    <name evidence="4" type="ORF">Dcar01_02714</name>
</gene>
<comment type="caution">
    <text evidence="4">The sequence shown here is derived from an EMBL/GenBank/DDBJ whole genome shotgun (WGS) entry which is preliminary data.</text>
</comment>
<dbReference type="Pfam" id="PF01883">
    <property type="entry name" value="FeS_assembly_P"/>
    <property type="match status" value="1"/>
</dbReference>